<dbReference type="EMBL" id="CP130144">
    <property type="protein sequence ID" value="WNZ43798.1"/>
    <property type="molecule type" value="Genomic_DNA"/>
</dbReference>
<dbReference type="InterPro" id="IPR047684">
    <property type="entry name" value="Por_som-like"/>
</dbReference>
<evidence type="ECO:0000313" key="4">
    <source>
        <dbReference type="EMBL" id="WNZ43798.1"/>
    </source>
</evidence>
<protein>
    <submittedName>
        <fullName evidence="4">Iron uptake porin</fullName>
    </submittedName>
</protein>
<dbReference type="InterPro" id="IPR001119">
    <property type="entry name" value="SLH_dom"/>
</dbReference>
<evidence type="ECO:0000256" key="1">
    <source>
        <dbReference type="ARBA" id="ARBA00008769"/>
    </source>
</evidence>
<feature type="chain" id="PRO_5041515636" evidence="2">
    <location>
        <begin position="25"/>
        <end position="515"/>
    </location>
</feature>
<dbReference type="NCBIfam" id="NF033921">
    <property type="entry name" value="por_somb"/>
    <property type="match status" value="1"/>
</dbReference>
<dbReference type="Pfam" id="PF04966">
    <property type="entry name" value="OprB"/>
    <property type="match status" value="1"/>
</dbReference>
<dbReference type="GO" id="GO:0008643">
    <property type="term" value="P:carbohydrate transport"/>
    <property type="evidence" value="ECO:0007669"/>
    <property type="project" value="InterPro"/>
</dbReference>
<dbReference type="AlphaFoldDB" id="A0AA96WQP5"/>
<dbReference type="InterPro" id="IPR038673">
    <property type="entry name" value="OprB_sf"/>
</dbReference>
<evidence type="ECO:0000259" key="3">
    <source>
        <dbReference type="PROSITE" id="PS51272"/>
    </source>
</evidence>
<reference evidence="4" key="1">
    <citation type="journal article" date="2023" name="Plants (Basel)">
        <title>Genomic Analysis of Leptolyngbya boryana CZ1 Reveals Efficient Carbon Fixation Modules.</title>
        <authorList>
            <person name="Bai X."/>
            <person name="Wang H."/>
            <person name="Cheng W."/>
            <person name="Wang J."/>
            <person name="Ma M."/>
            <person name="Hu H."/>
            <person name="Song Z."/>
            <person name="Ma H."/>
            <person name="Fan Y."/>
            <person name="Du C."/>
            <person name="Xu J."/>
        </authorList>
    </citation>
    <scope>NUCLEOTIDE SEQUENCE</scope>
    <source>
        <strain evidence="4">CZ1</strain>
    </source>
</reference>
<dbReference type="PANTHER" id="PTHR43308">
    <property type="entry name" value="OUTER MEMBRANE PROTEIN ALPHA-RELATED"/>
    <property type="match status" value="1"/>
</dbReference>
<dbReference type="PROSITE" id="PS51272">
    <property type="entry name" value="SLH"/>
    <property type="match status" value="1"/>
</dbReference>
<proteinExistence type="inferred from homology"/>
<dbReference type="GO" id="GO:0015288">
    <property type="term" value="F:porin activity"/>
    <property type="evidence" value="ECO:0007669"/>
    <property type="project" value="InterPro"/>
</dbReference>
<reference evidence="4" key="2">
    <citation type="submission" date="2023-07" db="EMBL/GenBank/DDBJ databases">
        <authorList>
            <person name="Bai X.-H."/>
            <person name="Wang H.-H."/>
            <person name="Wang J."/>
            <person name="Ma M.-Y."/>
            <person name="Hu H.-H."/>
            <person name="Song Z.-L."/>
            <person name="Ma H.-G."/>
            <person name="Fan Y."/>
            <person name="Du C.-Y."/>
            <person name="Xu J.-C."/>
        </authorList>
    </citation>
    <scope>NUCLEOTIDE SEQUENCE</scope>
    <source>
        <strain evidence="4">CZ1</strain>
    </source>
</reference>
<dbReference type="InterPro" id="IPR007049">
    <property type="entry name" value="Carb-sel_porin_OprB"/>
</dbReference>
<dbReference type="Gene3D" id="2.40.160.180">
    <property type="entry name" value="Carbohydrate-selective porin OprB"/>
    <property type="match status" value="1"/>
</dbReference>
<feature type="domain" description="SLH" evidence="3">
    <location>
        <begin position="42"/>
        <end position="106"/>
    </location>
</feature>
<evidence type="ECO:0000256" key="2">
    <source>
        <dbReference type="RuleBase" id="RU363072"/>
    </source>
</evidence>
<accession>A0AA96WQP5</accession>
<name>A0AA96WQP5_LEPBY</name>
<dbReference type="InterPro" id="IPR051465">
    <property type="entry name" value="Cell_Envelope_Struct_Comp"/>
</dbReference>
<organism evidence="4">
    <name type="scientific">Leptolyngbya boryana CZ1</name>
    <dbReference type="NCBI Taxonomy" id="3060204"/>
    <lineage>
        <taxon>Bacteria</taxon>
        <taxon>Bacillati</taxon>
        <taxon>Cyanobacteriota</taxon>
        <taxon>Cyanophyceae</taxon>
        <taxon>Leptolyngbyales</taxon>
        <taxon>Leptolyngbyaceae</taxon>
        <taxon>Leptolyngbya group</taxon>
        <taxon>Leptolyngbya</taxon>
    </lineage>
</organism>
<feature type="signal peptide" evidence="2">
    <location>
        <begin position="1"/>
        <end position="24"/>
    </location>
</feature>
<dbReference type="RefSeq" id="WP_316425983.1">
    <property type="nucleotide sequence ID" value="NZ_CP130144.1"/>
</dbReference>
<sequence>MPNLFQSAIAFSAFLLLPVSSGVAQDLLNQPPQPDPMSQVTNVSELADVRPTDWAYQALQPLVERYGVIAGYPDRTFRGNRAMNRYEFAAGLNSAMNRIDQVLKTLPEQYATQEDLETLKKLQAEFAQELAVVKSKLGAIDSGQRLAEPFSTTTKLTGEVLLSLTGVGNADKVDNSGDPTDSNLTVGNRVRLNFDTSFFGKDRLRTRLQSSNIARVDRATGTDMARLAYQGDSEGSLEISRLEYRTPISKNATLYVSAVGGSLNDFANTFNPFLSGSGEGSVSRFGQRNPIYRIGGGAGVGLEYELNDDISLTVGYLGSEVNDPEQGFNKSAYSAIAQLSVEFSKTFGLGLTYVRSFNSLNTATGSELANNPFDDESEAITADSFGIQAAIALSKKLLFSGWAGFTRAKAADLEDDPRASIFNWAITIALPDLFREGNLAGFVIGQPPKLTSNDFSPNGEALEDEDTSLHFEAFYRHRVNDFISITPGIIFIINPEHNRDNNDIFIGTIRTTFSF</sequence>
<dbReference type="GO" id="GO:0016020">
    <property type="term" value="C:membrane"/>
    <property type="evidence" value="ECO:0007669"/>
    <property type="project" value="InterPro"/>
</dbReference>
<dbReference type="Pfam" id="PF00395">
    <property type="entry name" value="SLH"/>
    <property type="match status" value="1"/>
</dbReference>
<keyword evidence="2" id="KW-0732">Signal</keyword>
<dbReference type="PANTHER" id="PTHR43308:SF1">
    <property type="entry name" value="OUTER MEMBRANE PROTEIN ALPHA"/>
    <property type="match status" value="1"/>
</dbReference>
<comment type="similarity">
    <text evidence="1 2">Belongs to the OprB family.</text>
</comment>
<gene>
    <name evidence="4" type="ORF">Q2T42_18315</name>
</gene>